<comment type="caution">
    <text evidence="1">The sequence shown here is derived from an EMBL/GenBank/DDBJ whole genome shotgun (WGS) entry which is preliminary data.</text>
</comment>
<reference evidence="2" key="1">
    <citation type="journal article" date="2019" name="Int. J. Syst. Evol. Microbiol.">
        <title>The Global Catalogue of Microorganisms (GCM) 10K type strain sequencing project: providing services to taxonomists for standard genome sequencing and annotation.</title>
        <authorList>
            <consortium name="The Broad Institute Genomics Platform"/>
            <consortium name="The Broad Institute Genome Sequencing Center for Infectious Disease"/>
            <person name="Wu L."/>
            <person name="Ma J."/>
        </authorList>
    </citation>
    <scope>NUCLEOTIDE SEQUENCE [LARGE SCALE GENOMIC DNA]</scope>
    <source>
        <strain evidence="2">JCM 17494</strain>
    </source>
</reference>
<gene>
    <name evidence="1" type="ORF">GCM10022267_45350</name>
</gene>
<organism evidence="1 2">
    <name type="scientific">Lentzea roselyniae</name>
    <dbReference type="NCBI Taxonomy" id="531940"/>
    <lineage>
        <taxon>Bacteria</taxon>
        <taxon>Bacillati</taxon>
        <taxon>Actinomycetota</taxon>
        <taxon>Actinomycetes</taxon>
        <taxon>Pseudonocardiales</taxon>
        <taxon>Pseudonocardiaceae</taxon>
        <taxon>Lentzea</taxon>
    </lineage>
</organism>
<dbReference type="Proteomes" id="UP001500711">
    <property type="component" value="Unassembled WGS sequence"/>
</dbReference>
<proteinExistence type="predicted"/>
<evidence type="ECO:0000313" key="1">
    <source>
        <dbReference type="EMBL" id="GAA3653997.1"/>
    </source>
</evidence>
<accession>A0ABP7BBJ7</accession>
<evidence type="ECO:0000313" key="2">
    <source>
        <dbReference type="Proteomes" id="UP001500711"/>
    </source>
</evidence>
<protein>
    <recommendedName>
        <fullName evidence="3">Secreted protein</fullName>
    </recommendedName>
</protein>
<sequence>MGPLPPWCCTVPCQEPTTGWALMNTWLSVTVSAPAAVVLASAAPLNARAVAEANTAKFLTIRGI</sequence>
<evidence type="ECO:0008006" key="3">
    <source>
        <dbReference type="Google" id="ProtNLM"/>
    </source>
</evidence>
<dbReference type="EMBL" id="BAABBE010000012">
    <property type="protein sequence ID" value="GAA3653997.1"/>
    <property type="molecule type" value="Genomic_DNA"/>
</dbReference>
<name>A0ABP7BBJ7_9PSEU</name>
<keyword evidence="2" id="KW-1185">Reference proteome</keyword>